<evidence type="ECO:0000313" key="2">
    <source>
        <dbReference type="Proteomes" id="UP001500604"/>
    </source>
</evidence>
<name>A0ABP8V681_9GAMM</name>
<comment type="caution">
    <text evidence="1">The sequence shown here is derived from an EMBL/GenBank/DDBJ whole genome shotgun (WGS) entry which is preliminary data.</text>
</comment>
<dbReference type="RefSeq" id="WP_345196991.1">
    <property type="nucleotide sequence ID" value="NZ_BAABFL010000418.1"/>
</dbReference>
<keyword evidence="2" id="KW-1185">Reference proteome</keyword>
<protein>
    <submittedName>
        <fullName evidence="1">Uncharacterized protein</fullName>
    </submittedName>
</protein>
<dbReference type="EMBL" id="BAABFL010000418">
    <property type="protein sequence ID" value="GAA4650755.1"/>
    <property type="molecule type" value="Genomic_DNA"/>
</dbReference>
<proteinExistence type="predicted"/>
<accession>A0ABP8V681</accession>
<evidence type="ECO:0000313" key="1">
    <source>
        <dbReference type="EMBL" id="GAA4650755.1"/>
    </source>
</evidence>
<gene>
    <name evidence="1" type="ORF">GCM10023116_30380</name>
</gene>
<reference evidence="2" key="1">
    <citation type="journal article" date="2019" name="Int. J. Syst. Evol. Microbiol.">
        <title>The Global Catalogue of Microorganisms (GCM) 10K type strain sequencing project: providing services to taxonomists for standard genome sequencing and annotation.</title>
        <authorList>
            <consortium name="The Broad Institute Genomics Platform"/>
            <consortium name="The Broad Institute Genome Sequencing Center for Infectious Disease"/>
            <person name="Wu L."/>
            <person name="Ma J."/>
        </authorList>
    </citation>
    <scope>NUCLEOTIDE SEQUENCE [LARGE SCALE GENOMIC DNA]</scope>
    <source>
        <strain evidence="2">JCM 17805</strain>
    </source>
</reference>
<sequence>MAMNLDINRGLTGISYVTDTSELPDLGASRKTTVSTANSYSVADNVSDALGYDNQDKKLADFARNAVRHQYNVSEHKDNLKATKEFLIDVLNSDIDIPEDAKDKLKNMLAEIEGDERLFQDAQMRSLVLIAV</sequence>
<dbReference type="Proteomes" id="UP001500604">
    <property type="component" value="Unassembled WGS sequence"/>
</dbReference>
<organism evidence="1 2">
    <name type="scientific">Kistimonas scapharcae</name>
    <dbReference type="NCBI Taxonomy" id="1036133"/>
    <lineage>
        <taxon>Bacteria</taxon>
        <taxon>Pseudomonadati</taxon>
        <taxon>Pseudomonadota</taxon>
        <taxon>Gammaproteobacteria</taxon>
        <taxon>Oceanospirillales</taxon>
        <taxon>Endozoicomonadaceae</taxon>
        <taxon>Kistimonas</taxon>
    </lineage>
</organism>